<keyword evidence="3" id="KW-1185">Reference proteome</keyword>
<feature type="chain" id="PRO_5041318060" evidence="1">
    <location>
        <begin position="38"/>
        <end position="76"/>
    </location>
</feature>
<accession>A0AA39WTN9</accession>
<dbReference type="Proteomes" id="UP001174934">
    <property type="component" value="Unassembled WGS sequence"/>
</dbReference>
<organism evidence="2 3">
    <name type="scientific">Bombardia bombarda</name>
    <dbReference type="NCBI Taxonomy" id="252184"/>
    <lineage>
        <taxon>Eukaryota</taxon>
        <taxon>Fungi</taxon>
        <taxon>Dikarya</taxon>
        <taxon>Ascomycota</taxon>
        <taxon>Pezizomycotina</taxon>
        <taxon>Sordariomycetes</taxon>
        <taxon>Sordariomycetidae</taxon>
        <taxon>Sordariales</taxon>
        <taxon>Lasiosphaeriaceae</taxon>
        <taxon>Bombardia</taxon>
    </lineage>
</organism>
<proteinExistence type="predicted"/>
<dbReference type="EMBL" id="JAULSR010000004">
    <property type="protein sequence ID" value="KAK0621419.1"/>
    <property type="molecule type" value="Genomic_DNA"/>
</dbReference>
<name>A0AA39WTN9_9PEZI</name>
<reference evidence="2" key="1">
    <citation type="submission" date="2023-06" db="EMBL/GenBank/DDBJ databases">
        <title>Genome-scale phylogeny and comparative genomics of the fungal order Sordariales.</title>
        <authorList>
            <consortium name="Lawrence Berkeley National Laboratory"/>
            <person name="Hensen N."/>
            <person name="Bonometti L."/>
            <person name="Westerberg I."/>
            <person name="Brannstrom I.O."/>
            <person name="Guillou S."/>
            <person name="Cros-Aarteil S."/>
            <person name="Calhoun S."/>
            <person name="Haridas S."/>
            <person name="Kuo A."/>
            <person name="Mondo S."/>
            <person name="Pangilinan J."/>
            <person name="Riley R."/>
            <person name="LaButti K."/>
            <person name="Andreopoulos B."/>
            <person name="Lipzen A."/>
            <person name="Chen C."/>
            <person name="Yanf M."/>
            <person name="Daum C."/>
            <person name="Ng V."/>
            <person name="Clum A."/>
            <person name="Steindorff A."/>
            <person name="Ohm R."/>
            <person name="Martin F."/>
            <person name="Silar P."/>
            <person name="Natvig D."/>
            <person name="Lalanne C."/>
            <person name="Gautier V."/>
            <person name="Ament-velasquez S.L."/>
            <person name="Kruys A."/>
            <person name="Hutchinson M.I."/>
            <person name="Powell A.J."/>
            <person name="Barry K."/>
            <person name="Miller A.N."/>
            <person name="Grigoriev I.V."/>
            <person name="Debuchy R."/>
            <person name="Gladieux P."/>
            <person name="Thoren M.H."/>
            <person name="Johannesson H."/>
        </authorList>
    </citation>
    <scope>NUCLEOTIDE SEQUENCE</scope>
    <source>
        <strain evidence="2">SMH3391-2</strain>
    </source>
</reference>
<feature type="signal peptide" evidence="1">
    <location>
        <begin position="1"/>
        <end position="37"/>
    </location>
</feature>
<evidence type="ECO:0000256" key="1">
    <source>
        <dbReference type="SAM" id="SignalP"/>
    </source>
</evidence>
<comment type="caution">
    <text evidence="2">The sequence shown here is derived from an EMBL/GenBank/DDBJ whole genome shotgun (WGS) entry which is preliminary data.</text>
</comment>
<evidence type="ECO:0000313" key="2">
    <source>
        <dbReference type="EMBL" id="KAK0621419.1"/>
    </source>
</evidence>
<sequence>MSFCGTASLMLSTNCQQSINTSVIPLIITLLVFVCHASTPPVCQPDPLGTCRIVVPQKEVCQGFMGPGWPHYNSLS</sequence>
<protein>
    <submittedName>
        <fullName evidence="2">Uncharacterized protein</fullName>
    </submittedName>
</protein>
<gene>
    <name evidence="2" type="ORF">B0T17DRAFT_533987</name>
</gene>
<keyword evidence="1" id="KW-0732">Signal</keyword>
<dbReference type="AlphaFoldDB" id="A0AA39WTN9"/>
<evidence type="ECO:0000313" key="3">
    <source>
        <dbReference type="Proteomes" id="UP001174934"/>
    </source>
</evidence>